<name>A0ABP3Y7H1_9BACT</name>
<gene>
    <name evidence="2" type="primary">scpA</name>
    <name evidence="4" type="ORF">GCM10009119_04580</name>
</gene>
<proteinExistence type="inferred from homology"/>
<comment type="caution">
    <text evidence="4">The sequence shown here is derived from an EMBL/GenBank/DDBJ whole genome shotgun (WGS) entry which is preliminary data.</text>
</comment>
<evidence type="ECO:0000256" key="2">
    <source>
        <dbReference type="HAMAP-Rule" id="MF_01805"/>
    </source>
</evidence>
<comment type="function">
    <text evidence="2">Participates in chromosomal partition during cell division. May act via the formation of a condensin-like complex containing Smc and ScpB that pull DNA away from mid-cell into both cell halves.</text>
</comment>
<reference evidence="5" key="1">
    <citation type="journal article" date="2019" name="Int. J. Syst. Evol. Microbiol.">
        <title>The Global Catalogue of Microorganisms (GCM) 10K type strain sequencing project: providing services to taxonomists for standard genome sequencing and annotation.</title>
        <authorList>
            <consortium name="The Broad Institute Genomics Platform"/>
            <consortium name="The Broad Institute Genome Sequencing Center for Infectious Disease"/>
            <person name="Wu L."/>
            <person name="Ma J."/>
        </authorList>
    </citation>
    <scope>NUCLEOTIDE SEQUENCE [LARGE SCALE GENOMIC DNA]</scope>
    <source>
        <strain evidence="5">JCM 16112</strain>
    </source>
</reference>
<organism evidence="4 5">
    <name type="scientific">Algoriphagus jejuensis</name>
    <dbReference type="NCBI Taxonomy" id="419934"/>
    <lineage>
        <taxon>Bacteria</taxon>
        <taxon>Pseudomonadati</taxon>
        <taxon>Bacteroidota</taxon>
        <taxon>Cytophagia</taxon>
        <taxon>Cytophagales</taxon>
        <taxon>Cyclobacteriaceae</taxon>
        <taxon>Algoriphagus</taxon>
    </lineage>
</organism>
<dbReference type="PANTHER" id="PTHR33969:SF2">
    <property type="entry name" value="SEGREGATION AND CONDENSATION PROTEIN A"/>
    <property type="match status" value="1"/>
</dbReference>
<evidence type="ECO:0000256" key="1">
    <source>
        <dbReference type="ARBA" id="ARBA00044777"/>
    </source>
</evidence>
<comment type="similarity">
    <text evidence="2">Belongs to the ScpA family.</text>
</comment>
<protein>
    <recommendedName>
        <fullName evidence="1 2">Segregation and condensation protein A</fullName>
    </recommendedName>
</protein>
<dbReference type="Pfam" id="PF02616">
    <property type="entry name" value="SMC_ScpA"/>
    <property type="match status" value="1"/>
</dbReference>
<sequence length="267" mass="31468">MNIFGYEKTKLTNKFSYPVSFEIKLPLFEGPFDLMLFFIERDELDIYDIPISKITNDFLNYIHQLEKMEIEVASDFILFVATLMKIKSRMLLPRPDMNEKGEEIDPREELVRNLLEYKKYKSVVDELAHMEGSRLSKVKRGNLSRELLELSKAEDVDAEMQHVDLYKLLKVFQKCMAKMANRTEETKHTVIQYPYTIEQQKDFVLEKISFKKQVPFSEFINYKPDKIFVIYTFLAILELLQLSLVTIIIGEGYNNFWVEKTEPIAAA</sequence>
<keyword evidence="3" id="KW-0472">Membrane</keyword>
<keyword evidence="3" id="KW-0812">Transmembrane</keyword>
<comment type="subunit">
    <text evidence="2">Component of a cohesin-like complex composed of ScpA, ScpB and the Smc homodimer, in which ScpA and ScpB bind to the head domain of Smc. The presence of the three proteins is required for the association of the complex with DNA.</text>
</comment>
<dbReference type="Gene3D" id="6.10.250.2410">
    <property type="match status" value="1"/>
</dbReference>
<evidence type="ECO:0000313" key="5">
    <source>
        <dbReference type="Proteomes" id="UP001500469"/>
    </source>
</evidence>
<feature type="transmembrane region" description="Helical" evidence="3">
    <location>
        <begin position="228"/>
        <end position="249"/>
    </location>
</feature>
<accession>A0ABP3Y7H1</accession>
<keyword evidence="2" id="KW-0963">Cytoplasm</keyword>
<dbReference type="InterPro" id="IPR003768">
    <property type="entry name" value="ScpA"/>
</dbReference>
<keyword evidence="2" id="KW-0131">Cell cycle</keyword>
<dbReference type="PANTHER" id="PTHR33969">
    <property type="entry name" value="SEGREGATION AND CONDENSATION PROTEIN A"/>
    <property type="match status" value="1"/>
</dbReference>
<evidence type="ECO:0000256" key="3">
    <source>
        <dbReference type="SAM" id="Phobius"/>
    </source>
</evidence>
<dbReference type="HAMAP" id="MF_01805">
    <property type="entry name" value="ScpA"/>
    <property type="match status" value="1"/>
</dbReference>
<comment type="subcellular location">
    <subcellularLocation>
        <location evidence="2">Cytoplasm</location>
    </subcellularLocation>
    <text evidence="2">Associated with two foci at the outer edges of the nucleoid region in young cells, and at four foci within both cell halves in older cells.</text>
</comment>
<dbReference type="Proteomes" id="UP001500469">
    <property type="component" value="Unassembled WGS sequence"/>
</dbReference>
<keyword evidence="2" id="KW-0132">Cell division</keyword>
<keyword evidence="5" id="KW-1185">Reference proteome</keyword>
<evidence type="ECO:0000313" key="4">
    <source>
        <dbReference type="EMBL" id="GAA0877490.1"/>
    </source>
</evidence>
<keyword evidence="3" id="KW-1133">Transmembrane helix</keyword>
<keyword evidence="2" id="KW-0159">Chromosome partition</keyword>
<dbReference type="EMBL" id="BAAAFI010000002">
    <property type="protein sequence ID" value="GAA0877490.1"/>
    <property type="molecule type" value="Genomic_DNA"/>
</dbReference>